<proteinExistence type="predicted"/>
<name>A0A6P2DI47_9BACT</name>
<dbReference type="RefSeq" id="WP_162665799.1">
    <property type="nucleotide sequence ID" value="NZ_LR593886.1"/>
</dbReference>
<dbReference type="KEGG" id="gms:SOIL9_77140"/>
<reference evidence="1 2" key="1">
    <citation type="submission" date="2019-05" db="EMBL/GenBank/DDBJ databases">
        <authorList>
            <consortium name="Science for Life Laboratories"/>
        </authorList>
    </citation>
    <scope>NUCLEOTIDE SEQUENCE [LARGE SCALE GENOMIC DNA]</scope>
    <source>
        <strain evidence="1">Soil9</strain>
    </source>
</reference>
<gene>
    <name evidence="1" type="ORF">SOIL9_77140</name>
</gene>
<accession>A0A6P2DI47</accession>
<dbReference type="AlphaFoldDB" id="A0A6P2DI47"/>
<organism evidence="1 2">
    <name type="scientific">Gemmata massiliana</name>
    <dbReference type="NCBI Taxonomy" id="1210884"/>
    <lineage>
        <taxon>Bacteria</taxon>
        <taxon>Pseudomonadati</taxon>
        <taxon>Planctomycetota</taxon>
        <taxon>Planctomycetia</taxon>
        <taxon>Gemmatales</taxon>
        <taxon>Gemmataceae</taxon>
        <taxon>Gemmata</taxon>
    </lineage>
</organism>
<evidence type="ECO:0000313" key="2">
    <source>
        <dbReference type="Proteomes" id="UP000464178"/>
    </source>
</evidence>
<evidence type="ECO:0000313" key="1">
    <source>
        <dbReference type="EMBL" id="VTS01845.1"/>
    </source>
</evidence>
<keyword evidence="2" id="KW-1185">Reference proteome</keyword>
<dbReference type="Proteomes" id="UP000464178">
    <property type="component" value="Chromosome"/>
</dbReference>
<sequence>MGGFGSGQRWTKKVCVEGCTALDTSELKRMGLLVPRPAARNGTLRWYRKGASEPSSAVGYTIVVGETGGVLRLDYQMTRSREKLDYAVELVATTCHLGGRRWWFICPLTRNGMTCTRRVRKLYLCGSYFGCRYCHDLTYTSRQESDGRVYAALRRGPHHDFGDIRGMSVSQLGLTLKVLTAEQKRLDRLGKRLDRFTARRTKGQ</sequence>
<dbReference type="EMBL" id="LR593886">
    <property type="protein sequence ID" value="VTS01845.1"/>
    <property type="molecule type" value="Genomic_DNA"/>
</dbReference>
<protein>
    <submittedName>
        <fullName evidence="1">Uncharacterized protein</fullName>
    </submittedName>
</protein>